<evidence type="ECO:0000256" key="6">
    <source>
        <dbReference type="SAM" id="MobiDB-lite"/>
    </source>
</evidence>
<feature type="transmembrane region" description="Helical" evidence="7">
    <location>
        <begin position="226"/>
        <end position="248"/>
    </location>
</feature>
<evidence type="ECO:0000313" key="9">
    <source>
        <dbReference type="EMBL" id="GAQ06235.1"/>
    </source>
</evidence>
<keyword evidence="4 7" id="KW-1133">Transmembrane helix</keyword>
<keyword evidence="5 7" id="KW-0472">Membrane</keyword>
<evidence type="ECO:0000256" key="3">
    <source>
        <dbReference type="ARBA" id="ARBA00022692"/>
    </source>
</evidence>
<gene>
    <name evidence="9" type="ORF">ALT_3556</name>
</gene>
<proteinExistence type="inferred from homology"/>
<dbReference type="FunFam" id="1.20.1740.10:FF:000039">
    <property type="entry name" value="Neutral amino acid transporter (Eurofung)"/>
    <property type="match status" value="1"/>
</dbReference>
<feature type="transmembrane region" description="Helical" evidence="7">
    <location>
        <begin position="168"/>
        <end position="190"/>
    </location>
</feature>
<feature type="transmembrane region" description="Helical" evidence="7">
    <location>
        <begin position="268"/>
        <end position="289"/>
    </location>
</feature>
<feature type="region of interest" description="Disordered" evidence="6">
    <location>
        <begin position="1"/>
        <end position="40"/>
    </location>
</feature>
<dbReference type="GO" id="GO:0015179">
    <property type="term" value="F:L-amino acid transmembrane transporter activity"/>
    <property type="evidence" value="ECO:0007669"/>
    <property type="project" value="TreeGrafter"/>
</dbReference>
<organism evidence="9 10">
    <name type="scientific">Aspergillus lentulus</name>
    <dbReference type="NCBI Taxonomy" id="293939"/>
    <lineage>
        <taxon>Eukaryota</taxon>
        <taxon>Fungi</taxon>
        <taxon>Dikarya</taxon>
        <taxon>Ascomycota</taxon>
        <taxon>Pezizomycotina</taxon>
        <taxon>Eurotiomycetes</taxon>
        <taxon>Eurotiomycetidae</taxon>
        <taxon>Eurotiales</taxon>
        <taxon>Aspergillaceae</taxon>
        <taxon>Aspergillus</taxon>
        <taxon>Aspergillus subgen. Fumigati</taxon>
    </lineage>
</organism>
<comment type="caution">
    <text evidence="9">The sequence shown here is derived from an EMBL/GenBank/DDBJ whole genome shotgun (WGS) entry which is preliminary data.</text>
</comment>
<protein>
    <submittedName>
        <fullName evidence="9">N amino acid transport system protein</fullName>
    </submittedName>
</protein>
<evidence type="ECO:0000256" key="2">
    <source>
        <dbReference type="ARBA" id="ARBA00008066"/>
    </source>
</evidence>
<feature type="transmembrane region" description="Helical" evidence="7">
    <location>
        <begin position="202"/>
        <end position="219"/>
    </location>
</feature>
<feature type="transmembrane region" description="Helical" evidence="7">
    <location>
        <begin position="119"/>
        <end position="138"/>
    </location>
</feature>
<dbReference type="AlphaFoldDB" id="A0AAN4PKT8"/>
<feature type="transmembrane region" description="Helical" evidence="7">
    <location>
        <begin position="301"/>
        <end position="323"/>
    </location>
</feature>
<evidence type="ECO:0000256" key="7">
    <source>
        <dbReference type="SAM" id="Phobius"/>
    </source>
</evidence>
<accession>A0AAN4PKT8</accession>
<feature type="transmembrane region" description="Helical" evidence="7">
    <location>
        <begin position="416"/>
        <end position="437"/>
    </location>
</feature>
<feature type="transmembrane region" description="Helical" evidence="7">
    <location>
        <begin position="449"/>
        <end position="472"/>
    </location>
</feature>
<evidence type="ECO:0000259" key="8">
    <source>
        <dbReference type="Pfam" id="PF01490"/>
    </source>
</evidence>
<evidence type="ECO:0000256" key="5">
    <source>
        <dbReference type="ARBA" id="ARBA00023136"/>
    </source>
</evidence>
<feature type="transmembrane region" description="Helical" evidence="7">
    <location>
        <begin position="343"/>
        <end position="362"/>
    </location>
</feature>
<dbReference type="PANTHER" id="PTHR22950">
    <property type="entry name" value="AMINO ACID TRANSPORTER"/>
    <property type="match status" value="1"/>
</dbReference>
<feature type="compositionally biased region" description="Acidic residues" evidence="6">
    <location>
        <begin position="30"/>
        <end position="40"/>
    </location>
</feature>
<keyword evidence="3 7" id="KW-0812">Transmembrane</keyword>
<evidence type="ECO:0000313" key="10">
    <source>
        <dbReference type="Proteomes" id="UP000051487"/>
    </source>
</evidence>
<comment type="subcellular location">
    <subcellularLocation>
        <location evidence="1">Membrane</location>
        <topology evidence="1">Multi-pass membrane protein</topology>
    </subcellularLocation>
</comment>
<dbReference type="GO" id="GO:0016020">
    <property type="term" value="C:membrane"/>
    <property type="evidence" value="ECO:0007669"/>
    <property type="project" value="UniProtKB-SubCell"/>
</dbReference>
<feature type="compositionally biased region" description="Basic and acidic residues" evidence="6">
    <location>
        <begin position="10"/>
        <end position="24"/>
    </location>
</feature>
<feature type="transmembrane region" description="Helical" evidence="7">
    <location>
        <begin position="383"/>
        <end position="404"/>
    </location>
</feature>
<feature type="domain" description="Amino acid transporter transmembrane" evidence="8">
    <location>
        <begin position="119"/>
        <end position="472"/>
    </location>
</feature>
<dbReference type="Proteomes" id="UP000051487">
    <property type="component" value="Unassembled WGS sequence"/>
</dbReference>
<name>A0AAN4PKT8_ASPLE</name>
<dbReference type="PANTHER" id="PTHR22950:SF668">
    <property type="entry name" value="AMINO ACID TRANSPORTER (EUROFUNG)"/>
    <property type="match status" value="1"/>
</dbReference>
<evidence type="ECO:0000256" key="1">
    <source>
        <dbReference type="ARBA" id="ARBA00004141"/>
    </source>
</evidence>
<sequence length="492" mass="54102">MSPDTPDLDLETRPAEPLNRDETYKQQPETTEEEPFGDEEGAEVRYRTLEWWLVSPSSAESTRSLMDVAYEQEMRDSYACRRNLSRHPNASLGCGDAGNRPVGLPSSVPVLYQWLTVNWQSGVILIVGIAILTVYTGCVMGQFKARYPHVHSIADGGEVLFGWIGREVLGTGLLLCLVFVMGGHILTFSVMMNTLTDHGTCSIVFGVVGLLISLILSLPRTFKRMSWLSVISFASIVAAVLVTMIALGVQRPRNVKVEVTRSTSLYRAFLAVTDIVFAYAAHPAFFGYISEMKTPTDWPKTLFFVEIINTTLYTVTGVVIYRFAGQHVASPALGSSSPLMAKVAYGIAIPTIVIAGVINGHIACKYIYVRLFRGTEHLHQRSLFSIGTWVTISVVLWTIAWIIAEAVPEFNNLLSLVTALFCSWFSYGLCGAFWLFINKGLWFSSPRKTFLTIVNFILLGMGGCLCGLGLYASGRAISEESAGRSFSCASNA</sequence>
<reference evidence="9 10" key="1">
    <citation type="submission" date="2015-11" db="EMBL/GenBank/DDBJ databases">
        <title>Aspergillus lentulus strain IFM 54703T.</title>
        <authorList>
            <person name="Kusuya Y."/>
            <person name="Sakai K."/>
            <person name="Kamei K."/>
            <person name="Takahashi H."/>
            <person name="Yaguchi T."/>
        </authorList>
    </citation>
    <scope>NUCLEOTIDE SEQUENCE [LARGE SCALE GENOMIC DNA]</scope>
    <source>
        <strain evidence="9 10">IFM 54703</strain>
    </source>
</reference>
<dbReference type="EMBL" id="BCLY01000008">
    <property type="protein sequence ID" value="GAQ06235.1"/>
    <property type="molecule type" value="Genomic_DNA"/>
</dbReference>
<evidence type="ECO:0000256" key="4">
    <source>
        <dbReference type="ARBA" id="ARBA00022989"/>
    </source>
</evidence>
<dbReference type="InterPro" id="IPR013057">
    <property type="entry name" value="AA_transpt_TM"/>
</dbReference>
<comment type="similarity">
    <text evidence="2">Belongs to the amino acid/polyamine transporter 2 family.</text>
</comment>
<dbReference type="Pfam" id="PF01490">
    <property type="entry name" value="Aa_trans"/>
    <property type="match status" value="1"/>
</dbReference>